<accession>A0ABN1JC09</accession>
<dbReference type="InterPro" id="IPR011006">
    <property type="entry name" value="CheY-like_superfamily"/>
</dbReference>
<dbReference type="SMART" id="SM00421">
    <property type="entry name" value="HTH_LUXR"/>
    <property type="match status" value="1"/>
</dbReference>
<evidence type="ECO:0008006" key="9">
    <source>
        <dbReference type="Google" id="ProtNLM"/>
    </source>
</evidence>
<dbReference type="SUPFAM" id="SSF46894">
    <property type="entry name" value="C-terminal effector domain of the bipartite response regulators"/>
    <property type="match status" value="1"/>
</dbReference>
<dbReference type="PROSITE" id="PS50110">
    <property type="entry name" value="RESPONSE_REGULATORY"/>
    <property type="match status" value="1"/>
</dbReference>
<dbReference type="RefSeq" id="WP_131508799.1">
    <property type="nucleotide sequence ID" value="NZ_BAAAGF010000001.1"/>
</dbReference>
<protein>
    <recommendedName>
        <fullName evidence="9">LuxR family two component transcriptional regulator</fullName>
    </recommendedName>
</protein>
<dbReference type="PRINTS" id="PR00038">
    <property type="entry name" value="HTHLUXR"/>
</dbReference>
<dbReference type="EMBL" id="BAAAGF010000001">
    <property type="protein sequence ID" value="GAA0735505.1"/>
    <property type="molecule type" value="Genomic_DNA"/>
</dbReference>
<dbReference type="InterPro" id="IPR036388">
    <property type="entry name" value="WH-like_DNA-bd_sf"/>
</dbReference>
<keyword evidence="8" id="KW-1185">Reference proteome</keyword>
<dbReference type="Pfam" id="PF00196">
    <property type="entry name" value="GerE"/>
    <property type="match status" value="1"/>
</dbReference>
<dbReference type="CDD" id="cd17534">
    <property type="entry name" value="REC_DC-like"/>
    <property type="match status" value="1"/>
</dbReference>
<keyword evidence="1" id="KW-0805">Transcription regulation</keyword>
<evidence type="ECO:0000256" key="3">
    <source>
        <dbReference type="ARBA" id="ARBA00023163"/>
    </source>
</evidence>
<organism evidence="7 8">
    <name type="scientific">Gaetbulibacter jejuensis</name>
    <dbReference type="NCBI Taxonomy" id="584607"/>
    <lineage>
        <taxon>Bacteria</taxon>
        <taxon>Pseudomonadati</taxon>
        <taxon>Bacteroidota</taxon>
        <taxon>Flavobacteriia</taxon>
        <taxon>Flavobacteriales</taxon>
        <taxon>Flavobacteriaceae</taxon>
        <taxon>Gaetbulibacter</taxon>
    </lineage>
</organism>
<dbReference type="Pfam" id="PF00072">
    <property type="entry name" value="Response_reg"/>
    <property type="match status" value="1"/>
</dbReference>
<sequence length="204" mass="23394">MSAIRVLIIEDDPIISDDIKDMLTSADYFVVGIAYDKNDALQAVDELQPDLILLDINLEGEYEGFEIAEHINKTRKIPFLYLTSYSSKNIIERAKNTFPMGYIVKPFNERELFSSIEIALHNFSKFVLPVALNRDTINNLITTPLTQKEFDVLKGLYSGKTNQQLADEQFVSVNTIKTHIKNIYEKLNTHTRSETITLLNELLY</sequence>
<gene>
    <name evidence="7" type="ORF">GCM10009431_00510</name>
</gene>
<evidence type="ECO:0000256" key="4">
    <source>
        <dbReference type="PROSITE-ProRule" id="PRU00169"/>
    </source>
</evidence>
<evidence type="ECO:0000259" key="5">
    <source>
        <dbReference type="PROSITE" id="PS50043"/>
    </source>
</evidence>
<dbReference type="InterPro" id="IPR001789">
    <property type="entry name" value="Sig_transdc_resp-reg_receiver"/>
</dbReference>
<dbReference type="PANTHER" id="PTHR44688">
    <property type="entry name" value="DNA-BINDING TRANSCRIPTIONAL ACTIVATOR DEVR_DOSR"/>
    <property type="match status" value="1"/>
</dbReference>
<dbReference type="InterPro" id="IPR000792">
    <property type="entry name" value="Tscrpt_reg_LuxR_C"/>
</dbReference>
<keyword evidence="2" id="KW-0238">DNA-binding</keyword>
<dbReference type="SMART" id="SM00448">
    <property type="entry name" value="REC"/>
    <property type="match status" value="1"/>
</dbReference>
<dbReference type="PANTHER" id="PTHR44688:SF16">
    <property type="entry name" value="DNA-BINDING TRANSCRIPTIONAL ACTIVATOR DEVR_DOSR"/>
    <property type="match status" value="1"/>
</dbReference>
<dbReference type="PROSITE" id="PS50043">
    <property type="entry name" value="HTH_LUXR_2"/>
    <property type="match status" value="1"/>
</dbReference>
<dbReference type="Proteomes" id="UP001500736">
    <property type="component" value="Unassembled WGS sequence"/>
</dbReference>
<dbReference type="CDD" id="cd06170">
    <property type="entry name" value="LuxR_C_like"/>
    <property type="match status" value="1"/>
</dbReference>
<evidence type="ECO:0000259" key="6">
    <source>
        <dbReference type="PROSITE" id="PS50110"/>
    </source>
</evidence>
<evidence type="ECO:0000313" key="7">
    <source>
        <dbReference type="EMBL" id="GAA0735505.1"/>
    </source>
</evidence>
<feature type="modified residue" description="4-aspartylphosphate" evidence="4">
    <location>
        <position position="55"/>
    </location>
</feature>
<dbReference type="InterPro" id="IPR016032">
    <property type="entry name" value="Sig_transdc_resp-reg_C-effctor"/>
</dbReference>
<keyword evidence="3" id="KW-0804">Transcription</keyword>
<proteinExistence type="predicted"/>
<feature type="domain" description="HTH luxR-type" evidence="5">
    <location>
        <begin position="138"/>
        <end position="203"/>
    </location>
</feature>
<dbReference type="SUPFAM" id="SSF52172">
    <property type="entry name" value="CheY-like"/>
    <property type="match status" value="1"/>
</dbReference>
<dbReference type="Gene3D" id="3.40.50.2300">
    <property type="match status" value="1"/>
</dbReference>
<evidence type="ECO:0000256" key="2">
    <source>
        <dbReference type="ARBA" id="ARBA00023125"/>
    </source>
</evidence>
<feature type="domain" description="Response regulatory" evidence="6">
    <location>
        <begin position="5"/>
        <end position="120"/>
    </location>
</feature>
<reference evidence="7 8" key="1">
    <citation type="journal article" date="2019" name="Int. J. Syst. Evol. Microbiol.">
        <title>The Global Catalogue of Microorganisms (GCM) 10K type strain sequencing project: providing services to taxonomists for standard genome sequencing and annotation.</title>
        <authorList>
            <consortium name="The Broad Institute Genomics Platform"/>
            <consortium name="The Broad Institute Genome Sequencing Center for Infectious Disease"/>
            <person name="Wu L."/>
            <person name="Ma J."/>
        </authorList>
    </citation>
    <scope>NUCLEOTIDE SEQUENCE [LARGE SCALE GENOMIC DNA]</scope>
    <source>
        <strain evidence="7 8">JCM 15976</strain>
    </source>
</reference>
<comment type="caution">
    <text evidence="7">The sequence shown here is derived from an EMBL/GenBank/DDBJ whole genome shotgun (WGS) entry which is preliminary data.</text>
</comment>
<evidence type="ECO:0000313" key="8">
    <source>
        <dbReference type="Proteomes" id="UP001500736"/>
    </source>
</evidence>
<name>A0ABN1JC09_9FLAO</name>
<dbReference type="Gene3D" id="1.10.10.10">
    <property type="entry name" value="Winged helix-like DNA-binding domain superfamily/Winged helix DNA-binding domain"/>
    <property type="match status" value="1"/>
</dbReference>
<evidence type="ECO:0000256" key="1">
    <source>
        <dbReference type="ARBA" id="ARBA00023015"/>
    </source>
</evidence>
<keyword evidence="4" id="KW-0597">Phosphoprotein</keyword>